<evidence type="ECO:0000256" key="7">
    <source>
        <dbReference type="ARBA" id="ARBA00058358"/>
    </source>
</evidence>
<comment type="similarity">
    <text evidence="5">Belongs to the AB hydrolase superfamily. Epoxide hydrolase family.</text>
</comment>
<comment type="pathway">
    <text evidence="1">Secondary metabolite biosynthesis; terpenoid biosynthesis.</text>
</comment>
<dbReference type="EMBL" id="CAMGYJ010000005">
    <property type="protein sequence ID" value="CAI0423387.1"/>
    <property type="molecule type" value="Genomic_DNA"/>
</dbReference>
<dbReference type="Pfam" id="PF00561">
    <property type="entry name" value="Abhydrolase_1"/>
    <property type="match status" value="1"/>
</dbReference>
<dbReference type="PRINTS" id="PR00412">
    <property type="entry name" value="EPOXHYDRLASE"/>
</dbReference>
<dbReference type="PRINTS" id="PR00111">
    <property type="entry name" value="ABHYDROLASE"/>
</dbReference>
<evidence type="ECO:0000256" key="1">
    <source>
        <dbReference type="ARBA" id="ARBA00004721"/>
    </source>
</evidence>
<keyword evidence="11" id="KW-1185">Reference proteome</keyword>
<dbReference type="InterPro" id="IPR029058">
    <property type="entry name" value="AB_hydrolase_fold"/>
</dbReference>
<comment type="caution">
    <text evidence="10">The sequence shown here is derived from an EMBL/GenBank/DDBJ whole genome shotgun (WGS) entry which is preliminary data.</text>
</comment>
<comment type="subunit">
    <text evidence="2">Homodimer.</text>
</comment>
<dbReference type="Proteomes" id="UP001154282">
    <property type="component" value="Unassembled WGS sequence"/>
</dbReference>
<evidence type="ECO:0000256" key="8">
    <source>
        <dbReference type="ARBA" id="ARBA00093212"/>
    </source>
</evidence>
<evidence type="ECO:0000256" key="3">
    <source>
        <dbReference type="ARBA" id="ARBA00013006"/>
    </source>
</evidence>
<name>A0AAV0KM39_9ROSI</name>
<evidence type="ECO:0000256" key="2">
    <source>
        <dbReference type="ARBA" id="ARBA00011738"/>
    </source>
</evidence>
<dbReference type="InterPro" id="IPR000073">
    <property type="entry name" value="AB_hydrolase_1"/>
</dbReference>
<gene>
    <name evidence="10" type="ORF">LITE_LOCUS19497</name>
</gene>
<organism evidence="10 11">
    <name type="scientific">Linum tenue</name>
    <dbReference type="NCBI Taxonomy" id="586396"/>
    <lineage>
        <taxon>Eukaryota</taxon>
        <taxon>Viridiplantae</taxon>
        <taxon>Streptophyta</taxon>
        <taxon>Embryophyta</taxon>
        <taxon>Tracheophyta</taxon>
        <taxon>Spermatophyta</taxon>
        <taxon>Magnoliopsida</taxon>
        <taxon>eudicotyledons</taxon>
        <taxon>Gunneridae</taxon>
        <taxon>Pentapetalae</taxon>
        <taxon>rosids</taxon>
        <taxon>fabids</taxon>
        <taxon>Malpighiales</taxon>
        <taxon>Linaceae</taxon>
        <taxon>Linum</taxon>
    </lineage>
</organism>
<dbReference type="PANTHER" id="PTHR43329">
    <property type="entry name" value="EPOXIDE HYDROLASE"/>
    <property type="match status" value="1"/>
</dbReference>
<comment type="function">
    <text evidence="7">Epoxide hydrolase involved in the biosynthesis of cucurbitacin and mogroside tetracyclic triterpene natural products (e.g. siamenoside I and mogrosides IV, V and VI). Cucurbitacins have cytotoxic properties and exhibit deterrent taste as a defense barrier against herbivores. Mogrosides are nonsugar highly oxygenated compounds used as high-intensity zero-calorie sweeteners; they also possess pharmacological properties such as regulating immunity, lowering blood sugar and lipid levels, protecting the liver, and acting as antioxidants and antitumor agents. Catalyzes the hydrolysis of aromatic epoxide-containing substrates, such as the conversion of 24,25-epoxycucurbitadienol to 24,25-dihydroxycucurbitadienol.</text>
</comment>
<dbReference type="FunFam" id="3.40.50.1820:FF:000161">
    <property type="entry name" value="Epoxide hydrolase"/>
    <property type="match status" value="1"/>
</dbReference>
<comment type="catalytic activity">
    <reaction evidence="6">
        <text>an epoxide + H2O = an ethanediol</text>
        <dbReference type="Rhea" id="RHEA:19037"/>
        <dbReference type="ChEBI" id="CHEBI:15377"/>
        <dbReference type="ChEBI" id="CHEBI:32955"/>
        <dbReference type="ChEBI" id="CHEBI:140594"/>
        <dbReference type="EC" id="3.3.2.10"/>
    </reaction>
    <physiologicalReaction direction="left-to-right" evidence="6">
        <dbReference type="Rhea" id="RHEA:19038"/>
    </physiologicalReaction>
</comment>
<reference evidence="10" key="1">
    <citation type="submission" date="2022-08" db="EMBL/GenBank/DDBJ databases">
        <authorList>
            <person name="Gutierrez-Valencia J."/>
        </authorList>
    </citation>
    <scope>NUCLEOTIDE SEQUENCE</scope>
</reference>
<evidence type="ECO:0000313" key="10">
    <source>
        <dbReference type="EMBL" id="CAI0423387.1"/>
    </source>
</evidence>
<protein>
    <recommendedName>
        <fullName evidence="3">soluble epoxide hydrolase</fullName>
        <ecNumber evidence="3">3.3.2.10</ecNumber>
    </recommendedName>
</protein>
<evidence type="ECO:0000259" key="9">
    <source>
        <dbReference type="Pfam" id="PF00561"/>
    </source>
</evidence>
<comment type="catalytic activity">
    <reaction evidence="8">
        <text>(24S)-24,25-epoxycucurbitadienol + H2O = (24R)-24,25-dihydroxycucurbitadienol</text>
        <dbReference type="Rhea" id="RHEA:81855"/>
        <dbReference type="ChEBI" id="CHEBI:15377"/>
        <dbReference type="ChEBI" id="CHEBI:229949"/>
        <dbReference type="ChEBI" id="CHEBI:229950"/>
    </reaction>
    <physiologicalReaction direction="left-to-right" evidence="8">
        <dbReference type="Rhea" id="RHEA:81856"/>
    </physiologicalReaction>
</comment>
<sequence>MAAEGGDQSITHSTISTNGINMHVASIGIGPATILFLHGFPELWYTWRHQLISLSALGYRCIAPDLRGFGDTDAPSSPAKYTAFHIVGDLVGLLDALKIDKVFLVGHDWGAAMAWYFCRLRPDRVTAVVNLSVPPLRQSPSFNFVEAFRAAYGDEYYFCRFQEVGKVEEEFAALETGKLMVKLFTLFSKPDPPMVPRETGFRGLPDPPSLPSWLSEEDVQYYASKFQKSGFTGGLNYYRALPLTGELMGPWAGGDCKYTVPAKFIVGDQDVVYGMVGIKDYIHSEEFKKEVPLLEEVVVMEGVPHFPNLVKPHEITQHILDFIKRF</sequence>
<evidence type="ECO:0000256" key="6">
    <source>
        <dbReference type="ARBA" id="ARBA00051067"/>
    </source>
</evidence>
<proteinExistence type="inferred from homology"/>
<evidence type="ECO:0000256" key="4">
    <source>
        <dbReference type="ARBA" id="ARBA00022801"/>
    </source>
</evidence>
<dbReference type="GO" id="GO:0004301">
    <property type="term" value="F:epoxide hydrolase activity"/>
    <property type="evidence" value="ECO:0007669"/>
    <property type="project" value="UniProtKB-EC"/>
</dbReference>
<evidence type="ECO:0000313" key="11">
    <source>
        <dbReference type="Proteomes" id="UP001154282"/>
    </source>
</evidence>
<dbReference type="Gene3D" id="3.40.50.1820">
    <property type="entry name" value="alpha/beta hydrolase"/>
    <property type="match status" value="1"/>
</dbReference>
<dbReference type="EC" id="3.3.2.10" evidence="3"/>
<dbReference type="AlphaFoldDB" id="A0AAV0KM39"/>
<accession>A0AAV0KM39</accession>
<evidence type="ECO:0000256" key="5">
    <source>
        <dbReference type="ARBA" id="ARBA00038334"/>
    </source>
</evidence>
<dbReference type="InterPro" id="IPR000639">
    <property type="entry name" value="Epox_hydrolase-like"/>
</dbReference>
<dbReference type="SUPFAM" id="SSF53474">
    <property type="entry name" value="alpha/beta-Hydrolases"/>
    <property type="match status" value="1"/>
</dbReference>
<keyword evidence="4" id="KW-0378">Hydrolase</keyword>
<feature type="domain" description="AB hydrolase-1" evidence="9">
    <location>
        <begin position="33"/>
        <end position="140"/>
    </location>
</feature>